<keyword evidence="2" id="KW-1185">Reference proteome</keyword>
<dbReference type="PROSITE" id="PS50231">
    <property type="entry name" value="RICIN_B_LECTIN"/>
    <property type="match status" value="1"/>
</dbReference>
<dbReference type="AlphaFoldDB" id="A0A8J1TXZ1"/>
<proteinExistence type="predicted"/>
<gene>
    <name evidence="1" type="ORF">OFUS_LOCUS21027</name>
</gene>
<dbReference type="InterPro" id="IPR000772">
    <property type="entry name" value="Ricin_B_lectin"/>
</dbReference>
<dbReference type="SUPFAM" id="SSF50370">
    <property type="entry name" value="Ricin B-like lectins"/>
    <property type="match status" value="2"/>
</dbReference>
<evidence type="ECO:0000313" key="1">
    <source>
        <dbReference type="EMBL" id="CAH1796637.1"/>
    </source>
</evidence>
<name>A0A8J1TXZ1_OWEFU</name>
<dbReference type="InterPro" id="IPR035992">
    <property type="entry name" value="Ricin_B-like_lectins"/>
</dbReference>
<evidence type="ECO:0000313" key="2">
    <source>
        <dbReference type="Proteomes" id="UP000749559"/>
    </source>
</evidence>
<dbReference type="Proteomes" id="UP000749559">
    <property type="component" value="Unassembled WGS sequence"/>
</dbReference>
<dbReference type="OrthoDB" id="6283743at2759"/>
<dbReference type="Gene3D" id="2.80.10.50">
    <property type="match status" value="2"/>
</dbReference>
<protein>
    <submittedName>
        <fullName evidence="1">Uncharacterized protein</fullName>
    </submittedName>
</protein>
<dbReference type="CDD" id="cd23449">
    <property type="entry name" value="beta-trefoil_Ricin_EW29-like"/>
    <property type="match status" value="2"/>
</dbReference>
<reference evidence="1" key="1">
    <citation type="submission" date="2022-03" db="EMBL/GenBank/DDBJ databases">
        <authorList>
            <person name="Martin C."/>
        </authorList>
    </citation>
    <scope>NUCLEOTIDE SEQUENCE</scope>
</reference>
<dbReference type="EMBL" id="CAIIXF020000010">
    <property type="protein sequence ID" value="CAH1796637.1"/>
    <property type="molecule type" value="Genomic_DNA"/>
</dbReference>
<comment type="caution">
    <text evidence="1">The sequence shown here is derived from an EMBL/GenBank/DDBJ whole genome shotgun (WGS) entry which is preliminary data.</text>
</comment>
<accession>A0A8J1TXZ1</accession>
<dbReference type="Pfam" id="PF00652">
    <property type="entry name" value="Ricin_B_lectin"/>
    <property type="match status" value="2"/>
</dbReference>
<sequence length="272" mass="30619">MAGRRLFYIKSVLNPENVMDVKHGSKDAGTRIVMYNQKKYNNDNQLFYEENGTIRSLLTGFCLDIDGEGKLCVNPDNGGPMQGWLLVDQTVQNTDQTNLCLDIEGNNPDEWAEVVAYDYNGGQNQKWEFDTWAPAGGLFFIKSELNGLVMDVSGSSTSSGTEVVTWEQKTDQGDKEDWANQLFWEDVESQTIRSALTGYCLDMSAEDRLEVRHYDPNNPLQKWTIAGSTILNPDTGKVLDIDGADTEPDAKIIMFDYGNATNQHWQIEYAQL</sequence>
<organism evidence="1 2">
    <name type="scientific">Owenia fusiformis</name>
    <name type="common">Polychaete worm</name>
    <dbReference type="NCBI Taxonomy" id="6347"/>
    <lineage>
        <taxon>Eukaryota</taxon>
        <taxon>Metazoa</taxon>
        <taxon>Spiralia</taxon>
        <taxon>Lophotrochozoa</taxon>
        <taxon>Annelida</taxon>
        <taxon>Polychaeta</taxon>
        <taxon>Sedentaria</taxon>
        <taxon>Canalipalpata</taxon>
        <taxon>Sabellida</taxon>
        <taxon>Oweniida</taxon>
        <taxon>Oweniidae</taxon>
        <taxon>Owenia</taxon>
    </lineage>
</organism>
<dbReference type="SMART" id="SM00458">
    <property type="entry name" value="RICIN"/>
    <property type="match status" value="2"/>
</dbReference>